<dbReference type="PATRIC" id="fig|398512.5.peg.690"/>
<evidence type="ECO:0000313" key="8">
    <source>
        <dbReference type="Proteomes" id="UP000036923"/>
    </source>
</evidence>
<feature type="compositionally biased region" description="Low complexity" evidence="4">
    <location>
        <begin position="401"/>
        <end position="441"/>
    </location>
</feature>
<accession>A0A0L6JI60</accession>
<feature type="domain" description="PA14" evidence="6">
    <location>
        <begin position="235"/>
        <end position="390"/>
    </location>
</feature>
<feature type="domain" description="SLH" evidence="5">
    <location>
        <begin position="636"/>
        <end position="699"/>
    </location>
</feature>
<dbReference type="PROSITE" id="PS51272">
    <property type="entry name" value="SLH"/>
    <property type="match status" value="3"/>
</dbReference>
<gene>
    <name evidence="7" type="ORF">Bccel_0665</name>
</gene>
<feature type="domain" description="SLH" evidence="5">
    <location>
        <begin position="700"/>
        <end position="760"/>
    </location>
</feature>
<feature type="region of interest" description="Disordered" evidence="4">
    <location>
        <begin position="179"/>
        <end position="234"/>
    </location>
</feature>
<evidence type="ECO:0000259" key="6">
    <source>
        <dbReference type="PROSITE" id="PS51820"/>
    </source>
</evidence>
<dbReference type="Pfam" id="PF00963">
    <property type="entry name" value="Cohesin"/>
    <property type="match status" value="1"/>
</dbReference>
<name>A0A0L6JI60_9FIRM</name>
<keyword evidence="3" id="KW-0677">Repeat</keyword>
<protein>
    <submittedName>
        <fullName evidence="7">PA14 domain protein</fullName>
    </submittedName>
</protein>
<dbReference type="InterPro" id="IPR001119">
    <property type="entry name" value="SLH_dom"/>
</dbReference>
<dbReference type="SMART" id="SM00758">
    <property type="entry name" value="PA14"/>
    <property type="match status" value="1"/>
</dbReference>
<dbReference type="AlphaFoldDB" id="A0A0L6JI60"/>
<dbReference type="OrthoDB" id="174569at2"/>
<evidence type="ECO:0000256" key="1">
    <source>
        <dbReference type="ARBA" id="ARBA00004613"/>
    </source>
</evidence>
<reference evidence="8" key="1">
    <citation type="submission" date="2015-07" db="EMBL/GenBank/DDBJ databases">
        <title>Near-Complete Genome Sequence of the Cellulolytic Bacterium Bacteroides (Pseudobacteroides) cellulosolvens ATCC 35603.</title>
        <authorList>
            <person name="Dassa B."/>
            <person name="Utturkar S.M."/>
            <person name="Klingeman D.M."/>
            <person name="Hurt R.A."/>
            <person name="Keller M."/>
            <person name="Xu J."/>
            <person name="Reddy Y.H.K."/>
            <person name="Borovok I."/>
            <person name="Grinberg I.R."/>
            <person name="Lamed R."/>
            <person name="Zhivin O."/>
            <person name="Bayer E.A."/>
            <person name="Brown S.D."/>
        </authorList>
    </citation>
    <scope>NUCLEOTIDE SEQUENCE [LARGE SCALE GENOMIC DNA]</scope>
    <source>
        <strain evidence="8">DSM 2933</strain>
    </source>
</reference>
<organism evidence="7 8">
    <name type="scientific">Pseudobacteroides cellulosolvens ATCC 35603 = DSM 2933</name>
    <dbReference type="NCBI Taxonomy" id="398512"/>
    <lineage>
        <taxon>Bacteria</taxon>
        <taxon>Bacillati</taxon>
        <taxon>Bacillota</taxon>
        <taxon>Clostridia</taxon>
        <taxon>Eubacteriales</taxon>
        <taxon>Oscillospiraceae</taxon>
        <taxon>Pseudobacteroides</taxon>
    </lineage>
</organism>
<feature type="region of interest" description="Disordered" evidence="4">
    <location>
        <begin position="397"/>
        <end position="441"/>
    </location>
</feature>
<evidence type="ECO:0000313" key="7">
    <source>
        <dbReference type="EMBL" id="KNY25405.1"/>
    </source>
</evidence>
<dbReference type="InterPro" id="IPR051465">
    <property type="entry name" value="Cell_Envelope_Struct_Comp"/>
</dbReference>
<proteinExistence type="predicted"/>
<dbReference type="SUPFAM" id="SSF56988">
    <property type="entry name" value="Anthrax protective antigen"/>
    <property type="match status" value="1"/>
</dbReference>
<keyword evidence="8" id="KW-1185">Reference proteome</keyword>
<evidence type="ECO:0000259" key="5">
    <source>
        <dbReference type="PROSITE" id="PS51272"/>
    </source>
</evidence>
<feature type="compositionally biased region" description="Low complexity" evidence="4">
    <location>
        <begin position="183"/>
        <end position="234"/>
    </location>
</feature>
<evidence type="ECO:0000256" key="2">
    <source>
        <dbReference type="ARBA" id="ARBA00022525"/>
    </source>
</evidence>
<dbReference type="Proteomes" id="UP000036923">
    <property type="component" value="Unassembled WGS sequence"/>
</dbReference>
<dbReference type="PANTHER" id="PTHR43308:SF5">
    <property type="entry name" value="S-LAYER PROTEIN _ PEPTIDOGLYCAN ENDO-BETA-N-ACETYLGLUCOSAMINIDASE"/>
    <property type="match status" value="1"/>
</dbReference>
<comment type="subcellular location">
    <subcellularLocation>
        <location evidence="1">Secreted</location>
    </subcellularLocation>
</comment>
<dbReference type="RefSeq" id="WP_036942961.1">
    <property type="nucleotide sequence ID" value="NZ_JQKC01000020.1"/>
</dbReference>
<dbReference type="SUPFAM" id="SSF49384">
    <property type="entry name" value="Carbohydrate-binding domain"/>
    <property type="match status" value="1"/>
</dbReference>
<dbReference type="Gene3D" id="2.60.40.680">
    <property type="match status" value="1"/>
</dbReference>
<comment type="caution">
    <text evidence="7">The sequence shown here is derived from an EMBL/GenBank/DDBJ whole genome shotgun (WGS) entry which is preliminary data.</text>
</comment>
<sequence length="796" mass="87688">MLLKDGKRYSNVKKIICLMLVLFNMLVYLPVISFGADGPSLNVGSATGKKLDIIDIPIKYSNIPSSGVGYFSFTLKFDKYCLKKKEIIKNSRIINNLAAIDLKDEDGDVCGIEFSFFSLQEDVLNNNEEFAKIRYEIIDNSNSDLTIEDLKVWTYIYNSSKRRYELSKIDCVGNSGKVSISASNSPTPTNTPKNTPTNTPTSTPKNTPTNTLTNTPTNTPTISTTSTPTPTPSKNLENGLLGEYYQWDDVDTKPFDKNLKRFERVDKEINFDWGTLGIKNADGISTPSDYFSVRWTGYFVPEYSGNYKFQTKSDDGVRLYFDQDGDGDVTCLFEDWKNHSVTKNESTAMSLNKDKAYKIVLEYYENDGEASVQLLYSLNNYGYVIVPAGQLKTVDPSKLNPTSTTKVTPTPTSTAAKTSATPTKASTTAIPTPTATSAPYIPPSSGGTTITLPTAVQPLPTAVPQVIPSDLSLALSSDKTAYDAGQNILFSIHYRNRLSTEVGNVKLSADIPPNTTFVDSSGGVIAGNKITWDLGTLQGNNEGTVKYTVKANSFDGADKETTVTANISSTNSTDNTVDDNKSVLKIMLYAKKAILGSHKKYINGYKDGTFKPDKPITRAEISALIVRVSGLSPVSDKQIFKDVSKDHWAFKEVNAAVSNGYFKGATATLFKPDSNITKGELAAVICRCLGMEESSIDEADFFFSDTKNYWAGKYIEELYRCKIVVGSAGKFYPKNQVTRAEAVTMINRWLYRGPLNGKTLPFKDVPTSHWGYGHIAEAVFDHKYSRDPKGGEKYED</sequence>
<dbReference type="Pfam" id="PF07691">
    <property type="entry name" value="PA14"/>
    <property type="match status" value="1"/>
</dbReference>
<dbReference type="PROSITE" id="PS51820">
    <property type="entry name" value="PA14"/>
    <property type="match status" value="1"/>
</dbReference>
<dbReference type="STRING" id="398512.Bccel_0665"/>
<dbReference type="eggNOG" id="COG1361">
    <property type="taxonomic scope" value="Bacteria"/>
</dbReference>
<dbReference type="InterPro" id="IPR011658">
    <property type="entry name" value="PA14_dom"/>
</dbReference>
<dbReference type="GO" id="GO:0030246">
    <property type="term" value="F:carbohydrate binding"/>
    <property type="evidence" value="ECO:0007669"/>
    <property type="project" value="InterPro"/>
</dbReference>
<keyword evidence="2" id="KW-0964">Secreted</keyword>
<evidence type="ECO:0000256" key="4">
    <source>
        <dbReference type="SAM" id="MobiDB-lite"/>
    </source>
</evidence>
<dbReference type="InterPro" id="IPR008965">
    <property type="entry name" value="CBM2/CBM3_carb-bd_dom_sf"/>
</dbReference>
<dbReference type="PANTHER" id="PTHR43308">
    <property type="entry name" value="OUTER MEMBRANE PROTEIN ALPHA-RELATED"/>
    <property type="match status" value="1"/>
</dbReference>
<feature type="domain" description="SLH" evidence="5">
    <location>
        <begin position="570"/>
        <end position="635"/>
    </location>
</feature>
<dbReference type="InterPro" id="IPR002102">
    <property type="entry name" value="Cohesin_dom"/>
</dbReference>
<dbReference type="Pfam" id="PF01345">
    <property type="entry name" value="DUF11"/>
    <property type="match status" value="1"/>
</dbReference>
<evidence type="ECO:0000256" key="3">
    <source>
        <dbReference type="ARBA" id="ARBA00022737"/>
    </source>
</evidence>
<dbReference type="Gene3D" id="3.90.182.10">
    <property type="entry name" value="Toxin - Anthrax Protective Antigen,domain 1"/>
    <property type="match status" value="1"/>
</dbReference>
<dbReference type="eggNOG" id="COG3291">
    <property type="taxonomic scope" value="Bacteria"/>
</dbReference>
<dbReference type="InterPro" id="IPR037524">
    <property type="entry name" value="PA14/GLEYA"/>
</dbReference>
<dbReference type="EMBL" id="LGTC01000001">
    <property type="protein sequence ID" value="KNY25405.1"/>
    <property type="molecule type" value="Genomic_DNA"/>
</dbReference>
<dbReference type="GO" id="GO:0005576">
    <property type="term" value="C:extracellular region"/>
    <property type="evidence" value="ECO:0007669"/>
    <property type="project" value="UniProtKB-SubCell"/>
</dbReference>
<dbReference type="Pfam" id="PF00395">
    <property type="entry name" value="SLH"/>
    <property type="match status" value="3"/>
</dbReference>
<dbReference type="InterPro" id="IPR001434">
    <property type="entry name" value="OmcB-like_DUF11"/>
</dbReference>
<dbReference type="GO" id="GO:0000272">
    <property type="term" value="P:polysaccharide catabolic process"/>
    <property type="evidence" value="ECO:0007669"/>
    <property type="project" value="InterPro"/>
</dbReference>